<keyword evidence="2" id="KW-1133">Transmembrane helix</keyword>
<evidence type="ECO:0000313" key="3">
    <source>
        <dbReference type="EMBL" id="CAG7837578.1"/>
    </source>
</evidence>
<proteinExistence type="predicted"/>
<sequence>MDRIPTTPRKPSEFNKAKLRKTAARKWGDGDSESEAAMTVDDFSIHPSGAKLSKNPHVVAQRERWSDYQKSLNGEQEDNREESKRAGFGRLCKVAATVACSVLAAVCFLYLPVFIEQLMIQNSSEISPAGSGSITITWEEGQEQFKRSVKVMMRKYPNQMRESWIQILSSVTSTMTVDSPRQPSSIVVLTPPEIDSGFAPCLAREIGRNAHSVFYNVTKSQFTRNILELDSDDFNNAQSVTEIHDKLLTYLKNGKVVIIKNAHLITEEDRLLILHAFCDNSAAPDNRATFLFILPAPPRIYGNKSSVMS</sequence>
<feature type="transmembrane region" description="Helical" evidence="2">
    <location>
        <begin position="94"/>
        <end position="115"/>
    </location>
</feature>
<keyword evidence="4" id="KW-1185">Reference proteome</keyword>
<evidence type="ECO:0000256" key="2">
    <source>
        <dbReference type="SAM" id="Phobius"/>
    </source>
</evidence>
<dbReference type="GO" id="GO:0001671">
    <property type="term" value="F:ATPase activator activity"/>
    <property type="evidence" value="ECO:0007669"/>
    <property type="project" value="InterPro"/>
</dbReference>
<dbReference type="InterPro" id="IPR008662">
    <property type="entry name" value="TOIP1/2"/>
</dbReference>
<keyword evidence="2" id="KW-0472">Membrane</keyword>
<evidence type="ECO:0000256" key="1">
    <source>
        <dbReference type="SAM" id="MobiDB-lite"/>
    </source>
</evidence>
<name>A0A8J2LT48_9HEXA</name>
<feature type="region of interest" description="Disordered" evidence="1">
    <location>
        <begin position="1"/>
        <end position="34"/>
    </location>
</feature>
<dbReference type="PANTHER" id="PTHR18843">
    <property type="entry name" value="TORSIN-1A-INTERACTING PROTEIN"/>
    <property type="match status" value="1"/>
</dbReference>
<comment type="caution">
    <text evidence="3">The sequence shown here is derived from an EMBL/GenBank/DDBJ whole genome shotgun (WGS) entry which is preliminary data.</text>
</comment>
<gene>
    <name evidence="3" type="ORF">AFUS01_LOCUS46671</name>
</gene>
<keyword evidence="2" id="KW-0812">Transmembrane</keyword>
<dbReference type="PANTHER" id="PTHR18843:SF7">
    <property type="entry name" value="LAMINA-ASSOCIATED POLYPEPTIDE 1B ISOFORM 1-RELATED"/>
    <property type="match status" value="1"/>
</dbReference>
<dbReference type="EMBL" id="CAJVCH010571465">
    <property type="protein sequence ID" value="CAG7837578.1"/>
    <property type="molecule type" value="Genomic_DNA"/>
</dbReference>
<protein>
    <submittedName>
        <fullName evidence="3">Uncharacterized protein</fullName>
    </submittedName>
</protein>
<dbReference type="GO" id="GO:0016020">
    <property type="term" value="C:membrane"/>
    <property type="evidence" value="ECO:0007669"/>
    <property type="project" value="TreeGrafter"/>
</dbReference>
<accession>A0A8J2LT48</accession>
<dbReference type="Proteomes" id="UP000708208">
    <property type="component" value="Unassembled WGS sequence"/>
</dbReference>
<organism evidence="3 4">
    <name type="scientific">Allacma fusca</name>
    <dbReference type="NCBI Taxonomy" id="39272"/>
    <lineage>
        <taxon>Eukaryota</taxon>
        <taxon>Metazoa</taxon>
        <taxon>Ecdysozoa</taxon>
        <taxon>Arthropoda</taxon>
        <taxon>Hexapoda</taxon>
        <taxon>Collembola</taxon>
        <taxon>Symphypleona</taxon>
        <taxon>Sminthuridae</taxon>
        <taxon>Allacma</taxon>
    </lineage>
</organism>
<dbReference type="AlphaFoldDB" id="A0A8J2LT48"/>
<dbReference type="GO" id="GO:0061024">
    <property type="term" value="P:membrane organization"/>
    <property type="evidence" value="ECO:0007669"/>
    <property type="project" value="TreeGrafter"/>
</dbReference>
<evidence type="ECO:0000313" key="4">
    <source>
        <dbReference type="Proteomes" id="UP000708208"/>
    </source>
</evidence>
<reference evidence="3" key="1">
    <citation type="submission" date="2021-06" db="EMBL/GenBank/DDBJ databases">
        <authorList>
            <person name="Hodson N. C."/>
            <person name="Mongue J. A."/>
            <person name="Jaron S. K."/>
        </authorList>
    </citation>
    <scope>NUCLEOTIDE SEQUENCE</scope>
</reference>